<proteinExistence type="predicted"/>
<accession>A0ABT8DQL3</accession>
<dbReference type="RefSeq" id="WP_290358918.1">
    <property type="nucleotide sequence ID" value="NZ_JAUHHC010000002.1"/>
</dbReference>
<evidence type="ECO:0000313" key="1">
    <source>
        <dbReference type="EMBL" id="MDN3920630.1"/>
    </source>
</evidence>
<name>A0ABT8DQL3_9BURK</name>
<gene>
    <name evidence="1" type="ORF">QWJ38_10100</name>
</gene>
<reference evidence="1 2" key="1">
    <citation type="submission" date="2023-06" db="EMBL/GenBank/DDBJ databases">
        <title>Pelomonas sp. PFR6 16S ribosomal RNA gene Genome sequencing and assembly.</title>
        <authorList>
            <person name="Woo H."/>
        </authorList>
    </citation>
    <scope>NUCLEOTIDE SEQUENCE [LARGE SCALE GENOMIC DNA]</scope>
    <source>
        <strain evidence="1 2">PFR6</strain>
    </source>
</reference>
<evidence type="ECO:0000313" key="2">
    <source>
        <dbReference type="Proteomes" id="UP001228044"/>
    </source>
</evidence>
<protein>
    <submittedName>
        <fullName evidence="1">DUF4936 family protein</fullName>
    </submittedName>
</protein>
<dbReference type="Pfam" id="PF16290">
    <property type="entry name" value="DUF4936"/>
    <property type="match status" value="1"/>
</dbReference>
<dbReference type="InterPro" id="IPR032556">
    <property type="entry name" value="DUF4936"/>
</dbReference>
<keyword evidence="2" id="KW-1185">Reference proteome</keyword>
<organism evidence="1 2">
    <name type="scientific">Roseateles violae</name>
    <dbReference type="NCBI Taxonomy" id="3058042"/>
    <lineage>
        <taxon>Bacteria</taxon>
        <taxon>Pseudomonadati</taxon>
        <taxon>Pseudomonadota</taxon>
        <taxon>Betaproteobacteria</taxon>
        <taxon>Burkholderiales</taxon>
        <taxon>Sphaerotilaceae</taxon>
        <taxon>Roseateles</taxon>
    </lineage>
</organism>
<sequence>MSQGAGELYVYYKLRAGLAAAARAAFDAARGMAPVRLLQRDEGGAWLTWMEIYAPEQPELEARIAAALAPFIEGERHGERFAELKPGRP</sequence>
<comment type="caution">
    <text evidence="1">The sequence shown here is derived from an EMBL/GenBank/DDBJ whole genome shotgun (WGS) entry which is preliminary data.</text>
</comment>
<dbReference type="EMBL" id="JAUHHC010000002">
    <property type="protein sequence ID" value="MDN3920630.1"/>
    <property type="molecule type" value="Genomic_DNA"/>
</dbReference>
<dbReference type="Proteomes" id="UP001228044">
    <property type="component" value="Unassembled WGS sequence"/>
</dbReference>